<evidence type="ECO:0000256" key="5">
    <source>
        <dbReference type="ARBA" id="ARBA00022944"/>
    </source>
</evidence>
<keyword evidence="5" id="KW-0777">Teichoic acid biosynthesis</keyword>
<dbReference type="InterPro" id="IPR043148">
    <property type="entry name" value="TagF_C"/>
</dbReference>
<dbReference type="PANTHER" id="PTHR37316">
    <property type="entry name" value="TEICHOIC ACID GLYCEROL-PHOSPHATE PRIMASE"/>
    <property type="match status" value="1"/>
</dbReference>
<sequence length="381" mass="44526">MGIKYYLIGLIKAILRCFFIFKIRPKTVLFSAYSGKQYSCNPKYICEFLLKETKDELEIVWAFNDPNEFNNIDPRIKKIKFKSLKFIYYALTSRVVVDNVESWSILPRRKGQAVINTWHGGGAYKGVGLRREDTNALQDKNMINKHKRVNYYVSSSKAFTKMTLRDSFKYKGKVIECGMPRNDILIRYSQEKVNSIKRRLDLDNDTKIVIYAPTFRNSKSSNYEIDADAVLKALSDKTGKKWKMLYRSHYYVTDKNMSDNNIIDVSAYPDMQELLLISDVLITDYSSSIWDFSLMKKPAFLFANDLKEYKNERDFYTPIEEWPYPMSETMEELIQTIMDYDKEKAEIRINKHHAALKSCETGNASKIIGNMIIRKCCKGNK</sequence>
<dbReference type="InterPro" id="IPR051612">
    <property type="entry name" value="Teichoic_Acid_Biosynth"/>
</dbReference>
<dbReference type="InterPro" id="IPR043149">
    <property type="entry name" value="TagF_N"/>
</dbReference>
<keyword evidence="6" id="KW-0472">Membrane</keyword>
<dbReference type="EMBL" id="FNWV01000009">
    <property type="protein sequence ID" value="SEH75024.1"/>
    <property type="molecule type" value="Genomic_DNA"/>
</dbReference>
<protein>
    <submittedName>
        <fullName evidence="7">CDP-glycerol glycerophosphotransferase</fullName>
    </submittedName>
</protein>
<evidence type="ECO:0000256" key="4">
    <source>
        <dbReference type="ARBA" id="ARBA00022679"/>
    </source>
</evidence>
<gene>
    <name evidence="7" type="ORF">SAMN02910265_02481</name>
</gene>
<dbReference type="RefSeq" id="WP_074717889.1">
    <property type="nucleotide sequence ID" value="NZ_FNWV01000009.1"/>
</dbReference>
<dbReference type="Proteomes" id="UP000183190">
    <property type="component" value="Unassembled WGS sequence"/>
</dbReference>
<keyword evidence="3" id="KW-1003">Cell membrane</keyword>
<dbReference type="InterPro" id="IPR007554">
    <property type="entry name" value="Glycerophosphate_synth"/>
</dbReference>
<keyword evidence="4 7" id="KW-0808">Transferase</keyword>
<dbReference type="Pfam" id="PF04464">
    <property type="entry name" value="Glyphos_transf"/>
    <property type="match status" value="1"/>
</dbReference>
<name>A0A1H6KQ91_RUMFL</name>
<dbReference type="PANTHER" id="PTHR37316:SF3">
    <property type="entry name" value="TEICHOIC ACID GLYCEROL-PHOSPHATE TRANSFERASE"/>
    <property type="match status" value="1"/>
</dbReference>
<accession>A0A1H6KQ91</accession>
<evidence type="ECO:0000256" key="6">
    <source>
        <dbReference type="ARBA" id="ARBA00023136"/>
    </source>
</evidence>
<dbReference type="GO" id="GO:0047355">
    <property type="term" value="F:CDP-glycerol glycerophosphotransferase activity"/>
    <property type="evidence" value="ECO:0007669"/>
    <property type="project" value="InterPro"/>
</dbReference>
<organism evidence="7 8">
    <name type="scientific">Ruminococcus flavefaciens</name>
    <dbReference type="NCBI Taxonomy" id="1265"/>
    <lineage>
        <taxon>Bacteria</taxon>
        <taxon>Bacillati</taxon>
        <taxon>Bacillota</taxon>
        <taxon>Clostridia</taxon>
        <taxon>Eubacteriales</taxon>
        <taxon>Oscillospiraceae</taxon>
        <taxon>Ruminococcus</taxon>
    </lineage>
</organism>
<dbReference type="OrthoDB" id="9807097at2"/>
<evidence type="ECO:0000256" key="3">
    <source>
        <dbReference type="ARBA" id="ARBA00022475"/>
    </source>
</evidence>
<dbReference type="SUPFAM" id="SSF53756">
    <property type="entry name" value="UDP-Glycosyltransferase/glycogen phosphorylase"/>
    <property type="match status" value="1"/>
</dbReference>
<evidence type="ECO:0000313" key="8">
    <source>
        <dbReference type="Proteomes" id="UP000183190"/>
    </source>
</evidence>
<dbReference type="GO" id="GO:0005886">
    <property type="term" value="C:plasma membrane"/>
    <property type="evidence" value="ECO:0007669"/>
    <property type="project" value="UniProtKB-SubCell"/>
</dbReference>
<comment type="similarity">
    <text evidence="2">Belongs to the CDP-glycerol glycerophosphotransferase family.</text>
</comment>
<comment type="subcellular location">
    <subcellularLocation>
        <location evidence="1">Cell membrane</location>
        <topology evidence="1">Peripheral membrane protein</topology>
    </subcellularLocation>
</comment>
<evidence type="ECO:0000256" key="2">
    <source>
        <dbReference type="ARBA" id="ARBA00010488"/>
    </source>
</evidence>
<dbReference type="Gene3D" id="3.40.50.11820">
    <property type="match status" value="1"/>
</dbReference>
<evidence type="ECO:0000256" key="1">
    <source>
        <dbReference type="ARBA" id="ARBA00004202"/>
    </source>
</evidence>
<evidence type="ECO:0000313" key="7">
    <source>
        <dbReference type="EMBL" id="SEH75024.1"/>
    </source>
</evidence>
<dbReference type="AlphaFoldDB" id="A0A1H6KQ91"/>
<dbReference type="Gene3D" id="3.40.50.12580">
    <property type="match status" value="1"/>
</dbReference>
<proteinExistence type="inferred from homology"/>
<reference evidence="7 8" key="1">
    <citation type="submission" date="2016-10" db="EMBL/GenBank/DDBJ databases">
        <authorList>
            <person name="de Groot N.N."/>
        </authorList>
    </citation>
    <scope>NUCLEOTIDE SEQUENCE [LARGE SCALE GENOMIC DNA]</scope>
    <source>
        <strain evidence="7 8">YAD2003</strain>
    </source>
</reference>
<dbReference type="GO" id="GO:0019350">
    <property type="term" value="P:teichoic acid biosynthetic process"/>
    <property type="evidence" value="ECO:0007669"/>
    <property type="project" value="UniProtKB-KW"/>
</dbReference>